<reference evidence="2" key="1">
    <citation type="submission" date="2020-10" db="EMBL/GenBank/DDBJ databases">
        <authorList>
            <person name="Sedaghatjoo S."/>
        </authorList>
    </citation>
    <scope>NUCLEOTIDE SEQUENCE</scope>
    <source>
        <strain evidence="2">AZH3</strain>
    </source>
</reference>
<gene>
    <name evidence="2" type="ORF">JKIAZH3_G2771</name>
</gene>
<proteinExistence type="predicted"/>
<evidence type="ECO:0008006" key="4">
    <source>
        <dbReference type="Google" id="ProtNLM"/>
    </source>
</evidence>
<evidence type="ECO:0000256" key="1">
    <source>
        <dbReference type="SAM" id="MobiDB-lite"/>
    </source>
</evidence>
<evidence type="ECO:0000313" key="2">
    <source>
        <dbReference type="EMBL" id="CAD6945451.1"/>
    </source>
</evidence>
<feature type="compositionally biased region" description="Basic and acidic residues" evidence="1">
    <location>
        <begin position="64"/>
        <end position="78"/>
    </location>
</feature>
<sequence>FGVPIKTKAQQKVINLRPKPIITVQDENGNPVQVDSDSSDDEGEEPENEEPENEEEGLSRRMPSLKDKGKGRERDRETIPTSTTKAKRAPKDQASEEDTEEEDDTDQEDYEPDMQPSDDELLSDDGGGPDANDVLLLDKPNLLAPKNAIAKLEAVGSRRLKFGEYLLTPAQWRELELLQPILKLAAAATKDMEQASGTLYMVLDYHAILRDEIERLIGESQNSEDLDS</sequence>
<feature type="region of interest" description="Disordered" evidence="1">
    <location>
        <begin position="16"/>
        <end position="134"/>
    </location>
</feature>
<feature type="compositionally biased region" description="Acidic residues" evidence="1">
    <location>
        <begin position="37"/>
        <end position="56"/>
    </location>
</feature>
<protein>
    <recommendedName>
        <fullName evidence="4">Transcriptional regulatory protein RXT2 N-terminal domain-containing protein</fullName>
    </recommendedName>
</protein>
<accession>A0ABN7J766</accession>
<organism evidence="2 3">
    <name type="scientific">Tilletia caries</name>
    <name type="common">wheat bunt fungus</name>
    <dbReference type="NCBI Taxonomy" id="13290"/>
    <lineage>
        <taxon>Eukaryota</taxon>
        <taxon>Fungi</taxon>
        <taxon>Dikarya</taxon>
        <taxon>Basidiomycota</taxon>
        <taxon>Ustilaginomycotina</taxon>
        <taxon>Exobasidiomycetes</taxon>
        <taxon>Tilletiales</taxon>
        <taxon>Tilletiaceae</taxon>
        <taxon>Tilletia</taxon>
    </lineage>
</organism>
<feature type="non-terminal residue" evidence="2">
    <location>
        <position position="228"/>
    </location>
</feature>
<comment type="caution">
    <text evidence="2">The sequence shown here is derived from an EMBL/GenBank/DDBJ whole genome shotgun (WGS) entry which is preliminary data.</text>
</comment>
<feature type="compositionally biased region" description="Polar residues" evidence="1">
    <location>
        <begin position="25"/>
        <end position="36"/>
    </location>
</feature>
<feature type="non-terminal residue" evidence="2">
    <location>
        <position position="1"/>
    </location>
</feature>
<name>A0ABN7J766_9BASI</name>
<keyword evidence="3" id="KW-1185">Reference proteome</keyword>
<feature type="compositionally biased region" description="Acidic residues" evidence="1">
    <location>
        <begin position="95"/>
        <end position="123"/>
    </location>
</feature>
<dbReference type="EMBL" id="CAJHJG010004863">
    <property type="protein sequence ID" value="CAD6945451.1"/>
    <property type="molecule type" value="Genomic_DNA"/>
</dbReference>
<evidence type="ECO:0000313" key="3">
    <source>
        <dbReference type="Proteomes" id="UP000836402"/>
    </source>
</evidence>
<dbReference type="Proteomes" id="UP000836402">
    <property type="component" value="Unassembled WGS sequence"/>
</dbReference>